<dbReference type="Proteomes" id="UP001333110">
    <property type="component" value="Unassembled WGS sequence"/>
</dbReference>
<accession>A0AAN7NIK4</accession>
<feature type="region of interest" description="Disordered" evidence="1">
    <location>
        <begin position="70"/>
        <end position="100"/>
    </location>
</feature>
<gene>
    <name evidence="2" type="ORF">QYF61_009465</name>
</gene>
<comment type="caution">
    <text evidence="2">The sequence shown here is derived from an EMBL/GenBank/DDBJ whole genome shotgun (WGS) entry which is preliminary data.</text>
</comment>
<organism evidence="2 3">
    <name type="scientific">Mycteria americana</name>
    <name type="common">Wood stork</name>
    <dbReference type="NCBI Taxonomy" id="33587"/>
    <lineage>
        <taxon>Eukaryota</taxon>
        <taxon>Metazoa</taxon>
        <taxon>Chordata</taxon>
        <taxon>Craniata</taxon>
        <taxon>Vertebrata</taxon>
        <taxon>Euteleostomi</taxon>
        <taxon>Archelosauria</taxon>
        <taxon>Archosauria</taxon>
        <taxon>Dinosauria</taxon>
        <taxon>Saurischia</taxon>
        <taxon>Theropoda</taxon>
        <taxon>Coelurosauria</taxon>
        <taxon>Aves</taxon>
        <taxon>Neognathae</taxon>
        <taxon>Neoaves</taxon>
        <taxon>Aequornithes</taxon>
        <taxon>Ciconiiformes</taxon>
        <taxon>Ciconiidae</taxon>
        <taxon>Mycteria</taxon>
    </lineage>
</organism>
<proteinExistence type="predicted"/>
<feature type="compositionally biased region" description="Polar residues" evidence="1">
    <location>
        <begin position="237"/>
        <end position="251"/>
    </location>
</feature>
<dbReference type="EMBL" id="JAUNZN010000002">
    <property type="protein sequence ID" value="KAK4826469.1"/>
    <property type="molecule type" value="Genomic_DNA"/>
</dbReference>
<dbReference type="AlphaFoldDB" id="A0AAN7NIK4"/>
<evidence type="ECO:0000313" key="3">
    <source>
        <dbReference type="Proteomes" id="UP001333110"/>
    </source>
</evidence>
<sequence length="655" mass="71324">MAALSKEQPGRLWLVVLQSAPASHILWQRKDPQLALPLLAVTSTWGEEEERGLEQRVRLSSIIAQLEPAFGASHPSGTENGAEENGLRFPARTPLGKSSSFPKYVGPNKGCVSWYRQTTLGLTHLSEHQGLVPWEAWRASRGLPADAPRSCRPYLLVAPASSNPLASRGHQPTLRRQPHHTTASATPLSPNFGASYETWLSTSPDQALGEALRDQNKPAIPLCKGTKATSRLITAQLNPGPSVPRFSSNMPAHTRRGNSRQVSLGDDIRPLAQSSFVLRILAYNLIRQNLAQEKLWARKGMESSFHTYPRAWGSICGMVGASADLTPVSILDRMKGDSRDDMSEEFAPAFQGLLSQEQLIPPKQPPPAPSTSEVQASGVEDFLMLSCLDRATFLFSCITLLLLLRPELFKYKPPATGRDTFNWIRLLRAPSNLTLNVSRDGASATSLGNLFQCFTTLFVKNFFLMSSLNLPLFSLKPLPLVLSQQALVEILKGCNKVSPEPSLLQAEEPQLSQPFFIGEVLQPSDHLRGPPLDPLQQLHVFPVLRAPELDAALQVGSHQSRVEGTALNPFIPQPVLIPEVALTLVQDLALGLVEPPEVHRGPLLEVVQVPSVCPSGVSTAPLSLVSSGNLLRVHSIPLSMSLMKILNSTGPSTDP</sequence>
<protein>
    <submittedName>
        <fullName evidence="2">Uncharacterized protein</fullName>
    </submittedName>
</protein>
<evidence type="ECO:0000256" key="1">
    <source>
        <dbReference type="SAM" id="MobiDB-lite"/>
    </source>
</evidence>
<feature type="region of interest" description="Disordered" evidence="1">
    <location>
        <begin position="237"/>
        <end position="262"/>
    </location>
</feature>
<name>A0AAN7NIK4_MYCAM</name>
<evidence type="ECO:0000313" key="2">
    <source>
        <dbReference type="EMBL" id="KAK4826469.1"/>
    </source>
</evidence>
<feature type="region of interest" description="Disordered" evidence="1">
    <location>
        <begin position="161"/>
        <end position="190"/>
    </location>
</feature>
<reference evidence="2 3" key="1">
    <citation type="journal article" date="2023" name="J. Hered.">
        <title>Chromosome-level genome of the wood stork (Mycteria americana) provides insight into avian chromosome evolution.</title>
        <authorList>
            <person name="Flamio R. Jr."/>
            <person name="Ramstad K.M."/>
        </authorList>
    </citation>
    <scope>NUCLEOTIDE SEQUENCE [LARGE SCALE GENOMIC DNA]</scope>
    <source>
        <strain evidence="2">JAX WOST 10</strain>
    </source>
</reference>
<feature type="compositionally biased region" description="Polar residues" evidence="1">
    <location>
        <begin position="180"/>
        <end position="189"/>
    </location>
</feature>
<keyword evidence="3" id="KW-1185">Reference proteome</keyword>